<name>A0ACA9PDW4_9GLOM</name>
<protein>
    <submittedName>
        <fullName evidence="1">7568_t:CDS:1</fullName>
    </submittedName>
</protein>
<dbReference type="EMBL" id="CAJVPW010023309">
    <property type="protein sequence ID" value="CAG8700790.1"/>
    <property type="molecule type" value="Genomic_DNA"/>
</dbReference>
<proteinExistence type="predicted"/>
<accession>A0ACA9PDW4</accession>
<comment type="caution">
    <text evidence="1">The sequence shown here is derived from an EMBL/GenBank/DDBJ whole genome shotgun (WGS) entry which is preliminary data.</text>
</comment>
<gene>
    <name evidence="1" type="ORF">SPELUC_LOCUS11264</name>
</gene>
<evidence type="ECO:0000313" key="1">
    <source>
        <dbReference type="EMBL" id="CAG8700790.1"/>
    </source>
</evidence>
<dbReference type="Proteomes" id="UP000789366">
    <property type="component" value="Unassembled WGS sequence"/>
</dbReference>
<sequence length="270" mass="31335">KNAEALTKSDNNSNKKTKVNDTHDGNNVRSWIWLYFDLMFVEGVRHVNSSYLAWCCLLELEKYIRMLEVELAKDTSLDSKKDSQHLTKIMLTKDDTMNSIMIHIINLLKPTPASSEELNIKTIKDIFAELEICDDENDSSKKIDLDKPMQTVGVLEKVKKTLYRAMRYYWKKDNNESYLPFIINLCVKRFDFVSDKIKQVQDLLRVRYHDIKDNLSTANLTSTANISLSASFFYNTTVSLFYKPTLLNIFNNSSPLNSQNELDEYLAVLQ</sequence>
<feature type="non-terminal residue" evidence="1">
    <location>
        <position position="1"/>
    </location>
</feature>
<evidence type="ECO:0000313" key="2">
    <source>
        <dbReference type="Proteomes" id="UP000789366"/>
    </source>
</evidence>
<feature type="non-terminal residue" evidence="1">
    <location>
        <position position="270"/>
    </location>
</feature>
<keyword evidence="2" id="KW-1185">Reference proteome</keyword>
<reference evidence="1" key="1">
    <citation type="submission" date="2021-06" db="EMBL/GenBank/DDBJ databases">
        <authorList>
            <person name="Kallberg Y."/>
            <person name="Tangrot J."/>
            <person name="Rosling A."/>
        </authorList>
    </citation>
    <scope>NUCLEOTIDE SEQUENCE</scope>
    <source>
        <strain evidence="1">28 12/20/2015</strain>
    </source>
</reference>
<organism evidence="1 2">
    <name type="scientific">Cetraspora pellucida</name>
    <dbReference type="NCBI Taxonomy" id="1433469"/>
    <lineage>
        <taxon>Eukaryota</taxon>
        <taxon>Fungi</taxon>
        <taxon>Fungi incertae sedis</taxon>
        <taxon>Mucoromycota</taxon>
        <taxon>Glomeromycotina</taxon>
        <taxon>Glomeromycetes</taxon>
        <taxon>Diversisporales</taxon>
        <taxon>Gigasporaceae</taxon>
        <taxon>Cetraspora</taxon>
    </lineage>
</organism>